<dbReference type="InterPro" id="IPR000727">
    <property type="entry name" value="T_SNARE_dom"/>
</dbReference>
<dbReference type="PROSITE" id="PS50192">
    <property type="entry name" value="T_SNARE"/>
    <property type="match status" value="1"/>
</dbReference>
<evidence type="ECO:0000256" key="5">
    <source>
        <dbReference type="ARBA" id="ARBA00023136"/>
    </source>
</evidence>
<sequence>MSCCKQRSGPSGWSAVDKELNMCMESLLSIQHELKAEERGGRHTSRVDGGGDEFGDLKGQIIGRLTTVRTLLDHMEGGGLGGGGGKGEGDGTDDAQTLIRQQAMVRENMRQLGEEFRDLEAHYKTSTARRWNGRRASNTEAEDRKMLLDHLAAEIEEVKTLQKRQYMKGYRQPSRNVPSMTDAPLFSSPERESSMTMSLEEDVTAGQRQALLSIKEREAAFDSAISQIGNGVEDLKDLALRQNEEVKMQNVMLSDMADRMDAVSGKITNINSRMKETLRNVSRGGDKLCVDIFCVVLALGLFSVVWKQEDLKDYF</sequence>
<name>A0A9W7EWR0_9STRA</name>
<keyword evidence="3" id="KW-0812">Transmembrane</keyword>
<evidence type="ECO:0000256" key="2">
    <source>
        <dbReference type="ARBA" id="ARBA00022448"/>
    </source>
</evidence>
<keyword evidence="5" id="KW-0472">Membrane</keyword>
<dbReference type="Proteomes" id="UP001165160">
    <property type="component" value="Unassembled WGS sequence"/>
</dbReference>
<accession>A0A9W7EWR0</accession>
<organism evidence="7 8">
    <name type="scientific">Triparma verrucosa</name>
    <dbReference type="NCBI Taxonomy" id="1606542"/>
    <lineage>
        <taxon>Eukaryota</taxon>
        <taxon>Sar</taxon>
        <taxon>Stramenopiles</taxon>
        <taxon>Ochrophyta</taxon>
        <taxon>Bolidophyceae</taxon>
        <taxon>Parmales</taxon>
        <taxon>Triparmaceae</taxon>
        <taxon>Triparma</taxon>
    </lineage>
</organism>
<evidence type="ECO:0000256" key="4">
    <source>
        <dbReference type="ARBA" id="ARBA00022989"/>
    </source>
</evidence>
<dbReference type="PANTHER" id="PTHR12791">
    <property type="entry name" value="GOLGI SNARE BET1-RELATED"/>
    <property type="match status" value="1"/>
</dbReference>
<keyword evidence="8" id="KW-1185">Reference proteome</keyword>
<comment type="caution">
    <text evidence="7">The sequence shown here is derived from an EMBL/GenBank/DDBJ whole genome shotgun (WGS) entry which is preliminary data.</text>
</comment>
<evidence type="ECO:0000256" key="3">
    <source>
        <dbReference type="ARBA" id="ARBA00022692"/>
    </source>
</evidence>
<comment type="subcellular location">
    <subcellularLocation>
        <location evidence="1">Membrane</location>
        <topology evidence="1">Single-pass membrane protein</topology>
    </subcellularLocation>
</comment>
<protein>
    <recommendedName>
        <fullName evidence="6">t-SNARE coiled-coil homology domain-containing protein</fullName>
    </recommendedName>
</protein>
<dbReference type="GO" id="GO:0012505">
    <property type="term" value="C:endomembrane system"/>
    <property type="evidence" value="ECO:0007669"/>
    <property type="project" value="UniProtKB-ARBA"/>
</dbReference>
<evidence type="ECO:0000259" key="6">
    <source>
        <dbReference type="PROSITE" id="PS50192"/>
    </source>
</evidence>
<dbReference type="Gene3D" id="1.20.5.110">
    <property type="match status" value="1"/>
</dbReference>
<dbReference type="GO" id="GO:0016020">
    <property type="term" value="C:membrane"/>
    <property type="evidence" value="ECO:0007669"/>
    <property type="project" value="UniProtKB-SubCell"/>
</dbReference>
<dbReference type="SUPFAM" id="SSF58038">
    <property type="entry name" value="SNARE fusion complex"/>
    <property type="match status" value="1"/>
</dbReference>
<proteinExistence type="predicted"/>
<gene>
    <name evidence="7" type="ORF">TrVE_jg2491</name>
</gene>
<reference evidence="8" key="1">
    <citation type="journal article" date="2023" name="Commun. Biol.">
        <title>Genome analysis of Parmales, the sister group of diatoms, reveals the evolutionary specialization of diatoms from phago-mixotrophs to photoautotrophs.</title>
        <authorList>
            <person name="Ban H."/>
            <person name="Sato S."/>
            <person name="Yoshikawa S."/>
            <person name="Yamada K."/>
            <person name="Nakamura Y."/>
            <person name="Ichinomiya M."/>
            <person name="Sato N."/>
            <person name="Blanc-Mathieu R."/>
            <person name="Endo H."/>
            <person name="Kuwata A."/>
            <person name="Ogata H."/>
        </authorList>
    </citation>
    <scope>NUCLEOTIDE SEQUENCE [LARGE SCALE GENOMIC DNA]</scope>
    <source>
        <strain evidence="8">NIES 3699</strain>
    </source>
</reference>
<feature type="domain" description="T-SNARE coiled-coil homology" evidence="6">
    <location>
        <begin position="215"/>
        <end position="277"/>
    </location>
</feature>
<evidence type="ECO:0000256" key="1">
    <source>
        <dbReference type="ARBA" id="ARBA00004167"/>
    </source>
</evidence>
<keyword evidence="4" id="KW-1133">Transmembrane helix</keyword>
<dbReference type="AlphaFoldDB" id="A0A9W7EWR0"/>
<evidence type="ECO:0000313" key="8">
    <source>
        <dbReference type="Proteomes" id="UP001165160"/>
    </source>
</evidence>
<keyword evidence="2" id="KW-0813">Transport</keyword>
<dbReference type="GO" id="GO:0005737">
    <property type="term" value="C:cytoplasm"/>
    <property type="evidence" value="ECO:0007669"/>
    <property type="project" value="UniProtKB-ARBA"/>
</dbReference>
<dbReference type="EMBL" id="BRXX01000167">
    <property type="protein sequence ID" value="GMH95404.1"/>
    <property type="molecule type" value="Genomic_DNA"/>
</dbReference>
<evidence type="ECO:0000313" key="7">
    <source>
        <dbReference type="EMBL" id="GMH95404.1"/>
    </source>
</evidence>
<dbReference type="CDD" id="cd15841">
    <property type="entry name" value="SNARE_Qc"/>
    <property type="match status" value="1"/>
</dbReference>